<dbReference type="GO" id="GO:0042292">
    <property type="term" value="F:URM1 activating enzyme activity"/>
    <property type="evidence" value="ECO:0007669"/>
    <property type="project" value="TreeGrafter"/>
</dbReference>
<keyword evidence="5 11" id="KW-0479">Metal-binding</keyword>
<dbReference type="SUPFAM" id="SSF69572">
    <property type="entry name" value="Activating enzymes of the ubiquitin-like proteins"/>
    <property type="match status" value="1"/>
</dbReference>
<dbReference type="SUPFAM" id="SSF49785">
    <property type="entry name" value="Galactose-binding domain-like"/>
    <property type="match status" value="1"/>
</dbReference>
<feature type="binding site" evidence="11">
    <location>
        <position position="557"/>
    </location>
    <ligand>
        <name>Zn(2+)</name>
        <dbReference type="ChEBI" id="CHEBI:29105"/>
    </ligand>
</feature>
<dbReference type="Proteomes" id="UP001353858">
    <property type="component" value="Unassembled WGS sequence"/>
</dbReference>
<feature type="active site" description="Glycyl thioester intermediate; for adenylyltransferase activity" evidence="11">
    <location>
        <position position="574"/>
    </location>
</feature>
<dbReference type="Pfam" id="PF00581">
    <property type="entry name" value="Rhodanese"/>
    <property type="match status" value="1"/>
</dbReference>
<dbReference type="PROSITE" id="PS51114">
    <property type="entry name" value="FBA"/>
    <property type="match status" value="1"/>
</dbReference>
<evidence type="ECO:0000256" key="3">
    <source>
        <dbReference type="ARBA" id="ARBA00022679"/>
    </source>
</evidence>
<dbReference type="FunFam" id="3.40.50.720:FF:000033">
    <property type="entry name" value="Adenylyltransferase and sulfurtransferase MOCS3"/>
    <property type="match status" value="1"/>
</dbReference>
<comment type="function">
    <text evidence="11">Plays a central role in 2-thiolation of mcm(5)S(2)U at tRNA wobble positions of cytosolic tRNA(Lys), tRNA(Glu) and tRNA(Gln). Acts by mediating the C-terminal thiocarboxylation of the sulfur carrier URM1. Its N-terminus first activates URM1 as acyl-adenylate (-COAMP), then the persulfide sulfur on the catalytic cysteine is transferred to URM1 to form thiocarboxylation (-COSH) of its C-terminus. The reaction probably involves hydrogen sulfide that is generated from the persulfide intermediate and that acts as nucleophile towards URM1. Subsequently, a transient disulfide bond is formed. Does not use thiosulfate as sulfur donor; NFS1 probably acting as a sulfur donor for thiocarboxylation reactions.</text>
</comment>
<dbReference type="Pfam" id="PF12937">
    <property type="entry name" value="F-box-like"/>
    <property type="match status" value="1"/>
</dbReference>
<comment type="similarity">
    <text evidence="11">In the N-terminal section; belongs to the HesA/MoeB/ThiF family. UBA4 subfamily.</text>
</comment>
<dbReference type="SMART" id="SM00450">
    <property type="entry name" value="RHOD"/>
    <property type="match status" value="1"/>
</dbReference>
<dbReference type="EC" id="2.7.7.-" evidence="11"/>
<dbReference type="InterPro" id="IPR036047">
    <property type="entry name" value="F-box-like_dom_sf"/>
</dbReference>
<proteinExistence type="inferred from homology"/>
<keyword evidence="12" id="KW-0175">Coiled coil</keyword>
<feature type="domain" description="F-box" evidence="13">
    <location>
        <begin position="90"/>
        <end position="136"/>
    </location>
</feature>
<comment type="subcellular location">
    <subcellularLocation>
        <location evidence="1">Cytoplasm</location>
        <location evidence="1">Cytosol</location>
    </subcellularLocation>
</comment>
<dbReference type="PANTHER" id="PTHR10953">
    <property type="entry name" value="UBIQUITIN-ACTIVATING ENZYME E1"/>
    <property type="match status" value="1"/>
</dbReference>
<feature type="binding site" evidence="11">
    <location>
        <position position="425"/>
    </location>
    <ligand>
        <name>ATP</name>
        <dbReference type="ChEBI" id="CHEBI:30616"/>
    </ligand>
</feature>
<protein>
    <recommendedName>
        <fullName evidence="11">Adenylyltransferase and sulfurtransferase MOCS3 homolog</fullName>
    </recommendedName>
    <alternativeName>
        <fullName evidence="11">UBA4 homolog</fullName>
    </alternativeName>
    <alternativeName>
        <fullName evidence="11">Ubiquitin-like protein activator 4 homolog</fullName>
    </alternativeName>
    <domain>
        <recommendedName>
            <fullName evidence="11">Adenylyltransferase</fullName>
            <ecNumber evidence="11">2.7.7.-</ecNumber>
        </recommendedName>
    </domain>
    <domain>
        <recommendedName>
            <fullName evidence="11">Sulfurtransferase</fullName>
            <ecNumber evidence="11">2.8.1.-</ecNumber>
        </recommendedName>
    </domain>
</protein>
<sequence length="779" mass="88164">MVFTKSQREEYINLIIDVIAQVNVNMPNEIPPAVIIPQSLQDSINTLNEKMDKIIRKESETALEIQSYLPSFILNTKSLKHRDYSINGYTLNNTQLPEEIILHILSQVEPKEILKYRLVCLNWNRLITSYSLWAIIYDRKYKRNCKKLPWYLFYCLFSTKFFDVNLLKNGNGQEGLKYWRYTDTLNNEFFEVEETPILADPLPAGVPDFCNEKSCFAANNCYVMQPVTLGNSNLFNYILNNYKPHLYLSEWVATSCFCNYNYKFQCGFFGSKINEAATVEYKVTSRQWKKIEMCITDYPERVEKLLFEYENCDQHSFQCEHGNKKAGGVVKLLFDSIEPIPFTMLKENEIDELENEIRLLKLQLKNKENRLQELQSKKKVQNAYVDRFSTDEVVRYSRQMLIPSISISGQIAIKESKVLIVGAGGLGCPAALYLAAAGVGELTIVDNDEVELSNLHRQILHSEVDVGISKVKSASHKLLNLNSSIKVNPIHMHVDGTTLMDILNKNIFNVVVDGTDNVATRYLLNDACVLKNIPLVSGSALQMEGQLTVYNYNNGPCYRCIFPVPPPPDTVTSCGDGGVLGAVPGVIGVLQALETIKIISNLSGVLAGRLLLFDGADSTFRNVKLRNKNNCCAVCGSSPTITELIDYEQFCGAKAHDKVANINILEENENIDVRKLSMNISNSYVVVDVRPEIEFKMCHLPDSINVPYLSIERGENLEQIDKIRNSSKDVYVICRRGNDSQRAVSKLKAHFSNAPVRFLNVKGGFHSYAKCVDTTFPVY</sequence>
<keyword evidence="6 11" id="KW-0547">Nucleotide-binding</keyword>
<dbReference type="GO" id="GO:0070566">
    <property type="term" value="F:adenylyltransferase activity"/>
    <property type="evidence" value="ECO:0007669"/>
    <property type="project" value="InterPro"/>
</dbReference>
<keyword evidence="7 11" id="KW-0862">Zinc</keyword>
<dbReference type="InterPro" id="IPR008979">
    <property type="entry name" value="Galactose-bd-like_sf"/>
</dbReference>
<dbReference type="InterPro" id="IPR036873">
    <property type="entry name" value="Rhodanese-like_dom_sf"/>
</dbReference>
<dbReference type="PROSITE" id="PS50206">
    <property type="entry name" value="RHODANESE_3"/>
    <property type="match status" value="1"/>
</dbReference>
<dbReference type="SUPFAM" id="SSF81383">
    <property type="entry name" value="F-box domain"/>
    <property type="match status" value="1"/>
</dbReference>
<dbReference type="EC" id="2.8.1.-" evidence="11"/>
<keyword evidence="9 11" id="KW-0501">Molybdenum cofactor biosynthesis</keyword>
<evidence type="ECO:0000259" key="15">
    <source>
        <dbReference type="PROSITE" id="PS51114"/>
    </source>
</evidence>
<evidence type="ECO:0000256" key="10">
    <source>
        <dbReference type="ARBA" id="ARBA00023268"/>
    </source>
</evidence>
<evidence type="ECO:0000256" key="6">
    <source>
        <dbReference type="ARBA" id="ARBA00022741"/>
    </source>
</evidence>
<keyword evidence="2 11" id="KW-0963">Cytoplasm</keyword>
<dbReference type="InterPro" id="IPR001763">
    <property type="entry name" value="Rhodanese-like_dom"/>
</dbReference>
<keyword evidence="17" id="KW-1185">Reference proteome</keyword>
<dbReference type="GO" id="GO:0004792">
    <property type="term" value="F:thiosulfate-cyanide sulfurtransferase activity"/>
    <property type="evidence" value="ECO:0007669"/>
    <property type="project" value="TreeGrafter"/>
</dbReference>
<dbReference type="GO" id="GO:0002143">
    <property type="term" value="P:tRNA wobble position uridine thiolation"/>
    <property type="evidence" value="ECO:0007669"/>
    <property type="project" value="InterPro"/>
</dbReference>
<dbReference type="FunFam" id="3.40.250.10:FF:000014">
    <property type="entry name" value="Adenylyltransferase and sulfurtransferase MOCS3"/>
    <property type="match status" value="1"/>
</dbReference>
<feature type="domain" description="Rhodanese" evidence="14">
    <location>
        <begin position="680"/>
        <end position="777"/>
    </location>
</feature>
<evidence type="ECO:0000313" key="16">
    <source>
        <dbReference type="EMBL" id="KAK4883071.1"/>
    </source>
</evidence>
<feature type="binding site" evidence="11">
    <location>
        <position position="446"/>
    </location>
    <ligand>
        <name>ATP</name>
        <dbReference type="ChEBI" id="CHEBI:30616"/>
    </ligand>
</feature>
<gene>
    <name evidence="16" type="ORF">RN001_006390</name>
</gene>
<organism evidence="16 17">
    <name type="scientific">Aquatica leii</name>
    <dbReference type="NCBI Taxonomy" id="1421715"/>
    <lineage>
        <taxon>Eukaryota</taxon>
        <taxon>Metazoa</taxon>
        <taxon>Ecdysozoa</taxon>
        <taxon>Arthropoda</taxon>
        <taxon>Hexapoda</taxon>
        <taxon>Insecta</taxon>
        <taxon>Pterygota</taxon>
        <taxon>Neoptera</taxon>
        <taxon>Endopterygota</taxon>
        <taxon>Coleoptera</taxon>
        <taxon>Polyphaga</taxon>
        <taxon>Elateriformia</taxon>
        <taxon>Elateroidea</taxon>
        <taxon>Lampyridae</taxon>
        <taxon>Luciolinae</taxon>
        <taxon>Aquatica</taxon>
    </lineage>
</organism>
<feature type="binding site" evidence="11">
    <location>
        <position position="635"/>
    </location>
    <ligand>
        <name>Zn(2+)</name>
        <dbReference type="ChEBI" id="CHEBI:29105"/>
    </ligand>
</feature>
<dbReference type="EMBL" id="JARPUR010000002">
    <property type="protein sequence ID" value="KAK4883071.1"/>
    <property type="molecule type" value="Genomic_DNA"/>
</dbReference>
<dbReference type="PROSITE" id="PS50181">
    <property type="entry name" value="FBOX"/>
    <property type="match status" value="1"/>
</dbReference>
<dbReference type="Pfam" id="PF00899">
    <property type="entry name" value="ThiF"/>
    <property type="match status" value="1"/>
</dbReference>
<dbReference type="GO" id="GO:0046872">
    <property type="term" value="F:metal ion binding"/>
    <property type="evidence" value="ECO:0007669"/>
    <property type="project" value="UniProtKB-KW"/>
</dbReference>
<accession>A0AAN7PL29</accession>
<dbReference type="InterPro" id="IPR007397">
    <property type="entry name" value="F-box-assoc_dom"/>
</dbReference>
<feature type="binding site" evidence="11">
    <location>
        <begin position="453"/>
        <end position="457"/>
    </location>
    <ligand>
        <name>ATP</name>
        <dbReference type="ChEBI" id="CHEBI:30616"/>
    </ligand>
</feature>
<dbReference type="AlphaFoldDB" id="A0AAN7PL29"/>
<feature type="binding site" evidence="11">
    <location>
        <position position="632"/>
    </location>
    <ligand>
        <name>Zn(2+)</name>
        <dbReference type="ChEBI" id="CHEBI:29105"/>
    </ligand>
</feature>
<reference evidence="17" key="1">
    <citation type="submission" date="2023-01" db="EMBL/GenBank/DDBJ databases">
        <title>Key to firefly adult light organ development and bioluminescence: homeobox transcription factors regulate luciferase expression and transportation to peroxisome.</title>
        <authorList>
            <person name="Fu X."/>
        </authorList>
    </citation>
    <scope>NUCLEOTIDE SEQUENCE [LARGE SCALE GENOMIC DNA]</scope>
</reference>
<evidence type="ECO:0000256" key="11">
    <source>
        <dbReference type="HAMAP-Rule" id="MF_03049"/>
    </source>
</evidence>
<dbReference type="PANTHER" id="PTHR10953:SF102">
    <property type="entry name" value="ADENYLYLTRANSFERASE AND SULFURTRANSFERASE MOCS3"/>
    <property type="match status" value="1"/>
</dbReference>
<feature type="binding site" evidence="11">
    <location>
        <position position="470"/>
    </location>
    <ligand>
        <name>ATP</name>
        <dbReference type="ChEBI" id="CHEBI:30616"/>
    </ligand>
</feature>
<keyword evidence="3 11" id="KW-0808">Transferase</keyword>
<feature type="binding site" evidence="11">
    <location>
        <position position="560"/>
    </location>
    <ligand>
        <name>Zn(2+)</name>
        <dbReference type="ChEBI" id="CHEBI:29105"/>
    </ligand>
</feature>
<dbReference type="InterPro" id="IPR001810">
    <property type="entry name" value="F-box_dom"/>
</dbReference>
<dbReference type="GO" id="GO:0005524">
    <property type="term" value="F:ATP binding"/>
    <property type="evidence" value="ECO:0007669"/>
    <property type="project" value="UniProtKB-KW"/>
</dbReference>
<feature type="coiled-coil region" evidence="12">
    <location>
        <begin position="343"/>
        <end position="384"/>
    </location>
</feature>
<comment type="pathway">
    <text evidence="11">tRNA modification; 5-methoxycarbonylmethyl-2-thiouridine-tRNA biosynthesis.</text>
</comment>
<evidence type="ECO:0000256" key="4">
    <source>
        <dbReference type="ARBA" id="ARBA00022694"/>
    </source>
</evidence>
<dbReference type="InterPro" id="IPR035985">
    <property type="entry name" value="Ubiquitin-activating_enz"/>
</dbReference>
<dbReference type="Pfam" id="PF04300">
    <property type="entry name" value="FBA"/>
    <property type="match status" value="1"/>
</dbReference>
<keyword evidence="8 11" id="KW-0067">ATP-binding</keyword>
<comment type="cofactor">
    <cofactor evidence="11">
        <name>Zn(2+)</name>
        <dbReference type="ChEBI" id="CHEBI:29105"/>
    </cofactor>
    <text evidence="11">Binds 1 zinc ion per subunit.</text>
</comment>
<evidence type="ECO:0000256" key="7">
    <source>
        <dbReference type="ARBA" id="ARBA00022833"/>
    </source>
</evidence>
<dbReference type="GO" id="GO:0032447">
    <property type="term" value="P:protein urmylation"/>
    <property type="evidence" value="ECO:0007669"/>
    <property type="project" value="TreeGrafter"/>
</dbReference>
<evidence type="ECO:0000259" key="13">
    <source>
        <dbReference type="PROSITE" id="PS50181"/>
    </source>
</evidence>
<feature type="domain" description="FBA" evidence="15">
    <location>
        <begin position="154"/>
        <end position="334"/>
    </location>
</feature>
<keyword evidence="10 11" id="KW-0511">Multifunctional enzyme</keyword>
<name>A0AAN7PL29_9COLE</name>
<evidence type="ECO:0000256" key="12">
    <source>
        <dbReference type="SAM" id="Coils"/>
    </source>
</evidence>
<evidence type="ECO:0000256" key="5">
    <source>
        <dbReference type="ARBA" id="ARBA00022723"/>
    </source>
</evidence>
<dbReference type="HAMAP" id="MF_03049">
    <property type="entry name" value="MOCS3_Uba4"/>
    <property type="match status" value="1"/>
</dbReference>
<dbReference type="GO" id="GO:0005829">
    <property type="term" value="C:cytosol"/>
    <property type="evidence" value="ECO:0007669"/>
    <property type="project" value="UniProtKB-SubCell"/>
</dbReference>
<comment type="caution">
    <text evidence="16">The sequence shown here is derived from an EMBL/GenBank/DDBJ whole genome shotgun (WGS) entry which is preliminary data.</text>
</comment>
<feature type="binding site" evidence="11">
    <location>
        <begin position="516"/>
        <end position="517"/>
    </location>
    <ligand>
        <name>ATP</name>
        <dbReference type="ChEBI" id="CHEBI:30616"/>
    </ligand>
</feature>
<evidence type="ECO:0000313" key="17">
    <source>
        <dbReference type="Proteomes" id="UP001353858"/>
    </source>
</evidence>
<dbReference type="CDD" id="cd00757">
    <property type="entry name" value="ThiF_MoeB_HesA_family"/>
    <property type="match status" value="1"/>
</dbReference>
<dbReference type="Gene3D" id="3.40.250.10">
    <property type="entry name" value="Rhodanese-like domain"/>
    <property type="match status" value="1"/>
</dbReference>
<evidence type="ECO:0000259" key="14">
    <source>
        <dbReference type="PROSITE" id="PS50206"/>
    </source>
</evidence>
<dbReference type="NCBIfam" id="NF004281">
    <property type="entry name" value="PRK05690.1"/>
    <property type="match status" value="1"/>
</dbReference>
<dbReference type="SMART" id="SM00256">
    <property type="entry name" value="FBOX"/>
    <property type="match status" value="1"/>
</dbReference>
<dbReference type="InterPro" id="IPR045886">
    <property type="entry name" value="ThiF/MoeB/HesA"/>
</dbReference>
<evidence type="ECO:0000256" key="2">
    <source>
        <dbReference type="ARBA" id="ARBA00022490"/>
    </source>
</evidence>
<evidence type="ECO:0000256" key="8">
    <source>
        <dbReference type="ARBA" id="ARBA00022840"/>
    </source>
</evidence>
<feature type="active site" description="Cysteine persulfide intermediate; for sulfurtransferase activity" evidence="11">
    <location>
        <position position="734"/>
    </location>
</feature>
<keyword evidence="4 11" id="KW-0819">tRNA processing</keyword>
<dbReference type="SMART" id="SM01198">
    <property type="entry name" value="FBA"/>
    <property type="match status" value="1"/>
</dbReference>
<dbReference type="Gene3D" id="2.60.120.260">
    <property type="entry name" value="Galactose-binding domain-like"/>
    <property type="match status" value="1"/>
</dbReference>
<evidence type="ECO:0000256" key="1">
    <source>
        <dbReference type="ARBA" id="ARBA00004514"/>
    </source>
</evidence>
<dbReference type="Gene3D" id="1.20.1280.50">
    <property type="match status" value="1"/>
</dbReference>
<dbReference type="InterPro" id="IPR000594">
    <property type="entry name" value="ThiF_NAD_FAD-bd"/>
</dbReference>
<dbReference type="GO" id="GO:0006777">
    <property type="term" value="P:Mo-molybdopterin cofactor biosynthetic process"/>
    <property type="evidence" value="ECO:0007669"/>
    <property type="project" value="UniProtKB-UniRule"/>
</dbReference>
<evidence type="ECO:0000256" key="9">
    <source>
        <dbReference type="ARBA" id="ARBA00023150"/>
    </source>
</evidence>
<dbReference type="Gene3D" id="3.40.50.720">
    <property type="entry name" value="NAD(P)-binding Rossmann-like Domain"/>
    <property type="match status" value="1"/>
</dbReference>
<dbReference type="InterPro" id="IPR028885">
    <property type="entry name" value="MOCS3/Uba4"/>
</dbReference>